<dbReference type="RefSeq" id="WP_146399949.1">
    <property type="nucleotide sequence ID" value="NZ_SJPQ01000002.1"/>
</dbReference>
<dbReference type="OrthoDB" id="258796at2"/>
<name>A0A5C5ZNJ1_9BACT</name>
<dbReference type="SUPFAM" id="SSF53756">
    <property type="entry name" value="UDP-Glycosyltransferase/glycogen phosphorylase"/>
    <property type="match status" value="1"/>
</dbReference>
<evidence type="ECO:0000313" key="4">
    <source>
        <dbReference type="Proteomes" id="UP000315440"/>
    </source>
</evidence>
<keyword evidence="3" id="KW-0808">Transferase</keyword>
<evidence type="ECO:0000259" key="2">
    <source>
        <dbReference type="Pfam" id="PF13439"/>
    </source>
</evidence>
<dbReference type="CDD" id="cd03801">
    <property type="entry name" value="GT4_PimA-like"/>
    <property type="match status" value="1"/>
</dbReference>
<evidence type="ECO:0000313" key="3">
    <source>
        <dbReference type="EMBL" id="TWT88686.1"/>
    </source>
</evidence>
<dbReference type="AlphaFoldDB" id="A0A5C5ZNJ1"/>
<accession>A0A5C5ZNJ1</accession>
<proteinExistence type="predicted"/>
<dbReference type="EMBL" id="SJPQ01000002">
    <property type="protein sequence ID" value="TWT88686.1"/>
    <property type="molecule type" value="Genomic_DNA"/>
</dbReference>
<organism evidence="3 4">
    <name type="scientific">Pseudobythopirellula maris</name>
    <dbReference type="NCBI Taxonomy" id="2527991"/>
    <lineage>
        <taxon>Bacteria</taxon>
        <taxon>Pseudomonadati</taxon>
        <taxon>Planctomycetota</taxon>
        <taxon>Planctomycetia</taxon>
        <taxon>Pirellulales</taxon>
        <taxon>Lacipirellulaceae</taxon>
        <taxon>Pseudobythopirellula</taxon>
    </lineage>
</organism>
<feature type="domain" description="Glycosyl transferase family 1" evidence="1">
    <location>
        <begin position="175"/>
        <end position="342"/>
    </location>
</feature>
<comment type="caution">
    <text evidence="3">The sequence shown here is derived from an EMBL/GenBank/DDBJ whole genome shotgun (WGS) entry which is preliminary data.</text>
</comment>
<keyword evidence="3" id="KW-0328">Glycosyltransferase</keyword>
<dbReference type="Gene3D" id="3.40.50.2000">
    <property type="entry name" value="Glycogen Phosphorylase B"/>
    <property type="match status" value="2"/>
</dbReference>
<protein>
    <submittedName>
        <fullName evidence="3">GDP-mannose-dependent alpha-(1-2)-phosphatidylinositol mannosyltransferase</fullName>
        <ecNumber evidence="3">2.4.1.345</ecNumber>
    </submittedName>
</protein>
<dbReference type="InterPro" id="IPR028098">
    <property type="entry name" value="Glyco_trans_4-like_N"/>
</dbReference>
<dbReference type="InterPro" id="IPR001296">
    <property type="entry name" value="Glyco_trans_1"/>
</dbReference>
<dbReference type="Proteomes" id="UP000315440">
    <property type="component" value="Unassembled WGS sequence"/>
</dbReference>
<dbReference type="PANTHER" id="PTHR12526:SF635">
    <property type="entry name" value="GLYCOSYL TRANSFERASE GROUP 1"/>
    <property type="match status" value="1"/>
</dbReference>
<feature type="domain" description="Glycosyltransferase subfamily 4-like N-terminal" evidence="2">
    <location>
        <begin position="13"/>
        <end position="164"/>
    </location>
</feature>
<keyword evidence="4" id="KW-1185">Reference proteome</keyword>
<reference evidence="3 4" key="1">
    <citation type="submission" date="2019-02" db="EMBL/GenBank/DDBJ databases">
        <title>Deep-cultivation of Planctomycetes and their phenomic and genomic characterization uncovers novel biology.</title>
        <authorList>
            <person name="Wiegand S."/>
            <person name="Jogler M."/>
            <person name="Boedeker C."/>
            <person name="Pinto D."/>
            <person name="Vollmers J."/>
            <person name="Rivas-Marin E."/>
            <person name="Kohn T."/>
            <person name="Peeters S.H."/>
            <person name="Heuer A."/>
            <person name="Rast P."/>
            <person name="Oberbeckmann S."/>
            <person name="Bunk B."/>
            <person name="Jeske O."/>
            <person name="Meyerdierks A."/>
            <person name="Storesund J.E."/>
            <person name="Kallscheuer N."/>
            <person name="Luecker S."/>
            <person name="Lage O.M."/>
            <person name="Pohl T."/>
            <person name="Merkel B.J."/>
            <person name="Hornburger P."/>
            <person name="Mueller R.-W."/>
            <person name="Bruemmer F."/>
            <person name="Labrenz M."/>
            <person name="Spormann A.M."/>
            <person name="Op Den Camp H."/>
            <person name="Overmann J."/>
            <person name="Amann R."/>
            <person name="Jetten M.S.M."/>
            <person name="Mascher T."/>
            <person name="Medema M.H."/>
            <person name="Devos D.P."/>
            <person name="Kaster A.-K."/>
            <person name="Ovreas L."/>
            <person name="Rohde M."/>
            <person name="Galperin M.Y."/>
            <person name="Jogler C."/>
        </authorList>
    </citation>
    <scope>NUCLEOTIDE SEQUENCE [LARGE SCALE GENOMIC DNA]</scope>
    <source>
        <strain evidence="3 4">Mal64</strain>
    </source>
</reference>
<dbReference type="Pfam" id="PF13439">
    <property type="entry name" value="Glyco_transf_4"/>
    <property type="match status" value="1"/>
</dbReference>
<dbReference type="Pfam" id="PF00534">
    <property type="entry name" value="Glycos_transf_1"/>
    <property type="match status" value="1"/>
</dbReference>
<gene>
    <name evidence="3" type="primary">pimA_2</name>
    <name evidence="3" type="ORF">Mal64_21730</name>
</gene>
<dbReference type="EC" id="2.4.1.345" evidence="3"/>
<dbReference type="PANTHER" id="PTHR12526">
    <property type="entry name" value="GLYCOSYLTRANSFERASE"/>
    <property type="match status" value="1"/>
</dbReference>
<dbReference type="GO" id="GO:0043750">
    <property type="term" value="F:phosphatidylinositol alpha-mannosyltransferase activity"/>
    <property type="evidence" value="ECO:0007669"/>
    <property type="project" value="UniProtKB-EC"/>
</dbReference>
<sequence length="428" mass="46997">MRILTICRDLGRGGTQRVAQTLSLEYHKAGHETGLLAIDAGGVREKALHEAGLPVFVGGENAALEAALGQADRFGPDVIHIHRPGMANAKEGAVMRRLKTANRRVVETSHFGRADHSLDGELIDAHLQISRWCLWRWRRWGGRALRNKPAAVAPNPVDVERFRRAPAEQIAAFRRDELGLPENAFLCGRIGQALPGKWSPALLESFGALLEECPEARLLVIGMPETARQELAAAPAKIRERFIEHPLVDSDERLSLLYSSFDVFLHAATIGETFGLVLAEAMLCGCPPLTMNTPPRDNSQSEIVQHGEAGLVALSAGDLPQALLEAYRDDALRTRLAARGRESIVERFESSRVAALILRALTHAVDSTDRADLARRFEGDPDLTTRIPNAEVRRTLRNGIGSPAALDLLKLRLVTQPTLYRLLRAVRG</sequence>
<evidence type="ECO:0000259" key="1">
    <source>
        <dbReference type="Pfam" id="PF00534"/>
    </source>
</evidence>